<organism evidence="1 2">
    <name type="scientific">Eumeta variegata</name>
    <name type="common">Bagworm moth</name>
    <name type="synonym">Eumeta japonica</name>
    <dbReference type="NCBI Taxonomy" id="151549"/>
    <lineage>
        <taxon>Eukaryota</taxon>
        <taxon>Metazoa</taxon>
        <taxon>Ecdysozoa</taxon>
        <taxon>Arthropoda</taxon>
        <taxon>Hexapoda</taxon>
        <taxon>Insecta</taxon>
        <taxon>Pterygota</taxon>
        <taxon>Neoptera</taxon>
        <taxon>Endopterygota</taxon>
        <taxon>Lepidoptera</taxon>
        <taxon>Glossata</taxon>
        <taxon>Ditrysia</taxon>
        <taxon>Tineoidea</taxon>
        <taxon>Psychidae</taxon>
        <taxon>Oiketicinae</taxon>
        <taxon>Eumeta</taxon>
    </lineage>
</organism>
<accession>A0A4C1Y096</accession>
<keyword evidence="2" id="KW-1185">Reference proteome</keyword>
<evidence type="ECO:0000313" key="2">
    <source>
        <dbReference type="Proteomes" id="UP000299102"/>
    </source>
</evidence>
<dbReference type="Proteomes" id="UP000299102">
    <property type="component" value="Unassembled WGS sequence"/>
</dbReference>
<evidence type="ECO:0000313" key="1">
    <source>
        <dbReference type="EMBL" id="GBP68813.1"/>
    </source>
</evidence>
<sequence length="188" mass="21506">MITAIRGHSQPQWDYYYVAGLIGRNRMSVWRGSGSMKLLGKNSIPVGRGMGCRNSHLPHENQQRKMLIHVRVLYGAHFLVATELLDWCIRPSCTPTVTHDARLKYRSFDRLQTLSVHHLPTTPQEIRSPKLVKKSNPKCGLTRRFHSLHVVSLARAAVEWNDSGSYSEHTSDKGALGPRILREKTNWW</sequence>
<dbReference type="EMBL" id="BGZK01001025">
    <property type="protein sequence ID" value="GBP68813.1"/>
    <property type="molecule type" value="Genomic_DNA"/>
</dbReference>
<dbReference type="AlphaFoldDB" id="A0A4C1Y096"/>
<name>A0A4C1Y096_EUMVA</name>
<reference evidence="1 2" key="1">
    <citation type="journal article" date="2019" name="Commun. Biol.">
        <title>The bagworm genome reveals a unique fibroin gene that provides high tensile strength.</title>
        <authorList>
            <person name="Kono N."/>
            <person name="Nakamura H."/>
            <person name="Ohtoshi R."/>
            <person name="Tomita M."/>
            <person name="Numata K."/>
            <person name="Arakawa K."/>
        </authorList>
    </citation>
    <scope>NUCLEOTIDE SEQUENCE [LARGE SCALE GENOMIC DNA]</scope>
</reference>
<protein>
    <submittedName>
        <fullName evidence="1">Uncharacterized protein</fullName>
    </submittedName>
</protein>
<comment type="caution">
    <text evidence="1">The sequence shown here is derived from an EMBL/GenBank/DDBJ whole genome shotgun (WGS) entry which is preliminary data.</text>
</comment>
<proteinExistence type="predicted"/>
<gene>
    <name evidence="1" type="ORF">EVAR_41551_1</name>
</gene>